<feature type="compositionally biased region" description="Low complexity" evidence="3">
    <location>
        <begin position="19"/>
        <end position="35"/>
    </location>
</feature>
<proteinExistence type="predicted"/>
<dbReference type="InterPro" id="IPR003591">
    <property type="entry name" value="Leu-rich_rpt_typical-subtyp"/>
</dbReference>
<dbReference type="InterPro" id="IPR001611">
    <property type="entry name" value="Leu-rich_rpt"/>
</dbReference>
<evidence type="ECO:0000256" key="2">
    <source>
        <dbReference type="ARBA" id="ARBA00022737"/>
    </source>
</evidence>
<dbReference type="PANTHER" id="PTHR48051">
    <property type="match status" value="1"/>
</dbReference>
<dbReference type="EMBL" id="LUEZ02000046">
    <property type="protein sequence ID" value="RDB23747.1"/>
    <property type="molecule type" value="Genomic_DNA"/>
</dbReference>
<dbReference type="OrthoDB" id="660555at2759"/>
<evidence type="ECO:0000256" key="1">
    <source>
        <dbReference type="ARBA" id="ARBA00022614"/>
    </source>
</evidence>
<feature type="region of interest" description="Disordered" evidence="3">
    <location>
        <begin position="160"/>
        <end position="203"/>
    </location>
</feature>
<feature type="compositionally biased region" description="Polar residues" evidence="3">
    <location>
        <begin position="162"/>
        <end position="172"/>
    </location>
</feature>
<evidence type="ECO:0000313" key="5">
    <source>
        <dbReference type="Proteomes" id="UP000076154"/>
    </source>
</evidence>
<accession>A0A369JT84</accession>
<dbReference type="SMART" id="SM00369">
    <property type="entry name" value="LRR_TYP"/>
    <property type="match status" value="2"/>
</dbReference>
<protein>
    <submittedName>
        <fullName evidence="4">Leucine-rich repeat-containing protein 10B</fullName>
    </submittedName>
</protein>
<dbReference type="AlphaFoldDB" id="A0A369JT84"/>
<organism evidence="4 5">
    <name type="scientific">Hypsizygus marmoreus</name>
    <name type="common">White beech mushroom</name>
    <name type="synonym">Agaricus marmoreus</name>
    <dbReference type="NCBI Taxonomy" id="39966"/>
    <lineage>
        <taxon>Eukaryota</taxon>
        <taxon>Fungi</taxon>
        <taxon>Dikarya</taxon>
        <taxon>Basidiomycota</taxon>
        <taxon>Agaricomycotina</taxon>
        <taxon>Agaricomycetes</taxon>
        <taxon>Agaricomycetidae</taxon>
        <taxon>Agaricales</taxon>
        <taxon>Tricholomatineae</taxon>
        <taxon>Lyophyllaceae</taxon>
        <taxon>Hypsizygus</taxon>
    </lineage>
</organism>
<dbReference type="InterPro" id="IPR050216">
    <property type="entry name" value="LRR_domain-containing"/>
</dbReference>
<dbReference type="Pfam" id="PF13855">
    <property type="entry name" value="LRR_8"/>
    <property type="match status" value="1"/>
</dbReference>
<name>A0A369JT84_HYPMA</name>
<dbReference type="PROSITE" id="PS51450">
    <property type="entry name" value="LRR"/>
    <property type="match status" value="1"/>
</dbReference>
<feature type="region of interest" description="Disordered" evidence="3">
    <location>
        <begin position="1"/>
        <end position="113"/>
    </location>
</feature>
<reference evidence="4" key="1">
    <citation type="submission" date="2018-04" db="EMBL/GenBank/DDBJ databases">
        <title>Whole genome sequencing of Hypsizygus marmoreus.</title>
        <authorList>
            <person name="Choi I.-G."/>
            <person name="Min B."/>
            <person name="Kim J.-G."/>
            <person name="Kim S."/>
            <person name="Oh Y.-L."/>
            <person name="Kong W.-S."/>
            <person name="Park H."/>
            <person name="Jeong J."/>
            <person name="Song E.-S."/>
        </authorList>
    </citation>
    <scope>NUCLEOTIDE SEQUENCE [LARGE SCALE GENOMIC DNA]</scope>
    <source>
        <strain evidence="4">51987-8</strain>
    </source>
</reference>
<sequence>MFFADRAHPSFPSSPPSSPTSCLDSSPPSSPYLDAADVDLPEPPLLDPFAASAKANWRPPQYEKKRLAPPSTPPARSSAKRARHNFDLAPLWPSSPTDDEQTSRKASRTAEEIEEEIWDNASTKVVDEGHGAVNLDNHNLTHIPDDFISDLSNFYIPPESSELINSSPQRQAASGGRQLGRVATAPPSNTTTGPRLFPRTHSAATPSFGLPREKLQLFLSGNRIFVLPTLLFTLQNLSVLSIRGNYLTYIPPEIHYLHNLQTLNIANNKIKFLPAEMLQMSLIQLHLHPNPFIEPPPPSDGRPFLQTLSISQRHLQTEALHRRLVSKTKYLLPQVPPLTELSLRVLFSPSSSGTLEETVLEAQYDLPLDEWPIDPTVPRPSSYEARKQHFPLPLPIHIRRTLDACVPGSVYAEEESSNVHGPSDDVVQVTGIGKCPSPKHQRMGTSRVFVHHAEERFTWEKTIATVDVSGLVPLHWRGCLHGCLDFLDGVEESREDGNAVSMTCGLDEDWSENMELEGDTSESVVQVVQFGTSGSGGLDDFDD</sequence>
<comment type="caution">
    <text evidence="4">The sequence shown here is derived from an EMBL/GenBank/DDBJ whole genome shotgun (WGS) entry which is preliminary data.</text>
</comment>
<keyword evidence="2" id="KW-0677">Repeat</keyword>
<dbReference type="PANTHER" id="PTHR48051:SF1">
    <property type="entry name" value="RAS SUPPRESSOR PROTEIN 1"/>
    <property type="match status" value="1"/>
</dbReference>
<evidence type="ECO:0000313" key="4">
    <source>
        <dbReference type="EMBL" id="RDB23747.1"/>
    </source>
</evidence>
<dbReference type="GO" id="GO:0005737">
    <property type="term" value="C:cytoplasm"/>
    <property type="evidence" value="ECO:0007669"/>
    <property type="project" value="TreeGrafter"/>
</dbReference>
<gene>
    <name evidence="4" type="primary">LRRC10B</name>
    <name evidence="4" type="ORF">Hypma_009095</name>
</gene>
<keyword evidence="5" id="KW-1185">Reference proteome</keyword>
<dbReference type="STRING" id="39966.A0A369JT84"/>
<dbReference type="InParanoid" id="A0A369JT84"/>
<dbReference type="SUPFAM" id="SSF52075">
    <property type="entry name" value="Outer arm dynein light chain 1"/>
    <property type="match status" value="1"/>
</dbReference>
<dbReference type="Gene3D" id="3.80.10.10">
    <property type="entry name" value="Ribonuclease Inhibitor"/>
    <property type="match status" value="1"/>
</dbReference>
<dbReference type="Proteomes" id="UP000076154">
    <property type="component" value="Unassembled WGS sequence"/>
</dbReference>
<evidence type="ECO:0000256" key="3">
    <source>
        <dbReference type="SAM" id="MobiDB-lite"/>
    </source>
</evidence>
<dbReference type="InterPro" id="IPR032675">
    <property type="entry name" value="LRR_dom_sf"/>
</dbReference>
<keyword evidence="1" id="KW-0433">Leucine-rich repeat</keyword>